<reference evidence="1 2" key="1">
    <citation type="journal article" date="2014" name="Int. J. Syst. Evol. Microbiol.">
        <title>Complete genome sequence of Corynebacterium casei LMG S-19264T (=DSM 44701T), isolated from a smear-ripened cheese.</title>
        <authorList>
            <consortium name="US DOE Joint Genome Institute (JGI-PGF)"/>
            <person name="Walter F."/>
            <person name="Albersmeier A."/>
            <person name="Kalinowski J."/>
            <person name="Ruckert C."/>
        </authorList>
    </citation>
    <scope>NUCLEOTIDE SEQUENCE [LARGE SCALE GENOMIC DNA]</scope>
    <source>
        <strain evidence="1 2">CGMCC 4.7111</strain>
    </source>
</reference>
<accession>A0A917YF83</accession>
<dbReference type="Proteomes" id="UP000600365">
    <property type="component" value="Unassembled WGS sequence"/>
</dbReference>
<name>A0A917YF83_9ACTN</name>
<gene>
    <name evidence="1" type="ORF">GCM10011579_093460</name>
</gene>
<protein>
    <submittedName>
        <fullName evidence="1">Uncharacterized protein</fullName>
    </submittedName>
</protein>
<dbReference type="SUPFAM" id="SSF82171">
    <property type="entry name" value="DPP6 N-terminal domain-like"/>
    <property type="match status" value="1"/>
</dbReference>
<proteinExistence type="predicted"/>
<dbReference type="RefSeq" id="WP_189192265.1">
    <property type="nucleotide sequence ID" value="NZ_BMMM01000030.1"/>
</dbReference>
<dbReference type="AlphaFoldDB" id="A0A917YF83"/>
<dbReference type="EMBL" id="BMMM01000030">
    <property type="protein sequence ID" value="GGN94204.1"/>
    <property type="molecule type" value="Genomic_DNA"/>
</dbReference>
<keyword evidence="2" id="KW-1185">Reference proteome</keyword>
<evidence type="ECO:0000313" key="1">
    <source>
        <dbReference type="EMBL" id="GGN94204.1"/>
    </source>
</evidence>
<evidence type="ECO:0000313" key="2">
    <source>
        <dbReference type="Proteomes" id="UP000600365"/>
    </source>
</evidence>
<comment type="caution">
    <text evidence="1">The sequence shown here is derived from an EMBL/GenBank/DDBJ whole genome shotgun (WGS) entry which is preliminary data.</text>
</comment>
<organism evidence="1 2">
    <name type="scientific">Streptomyces albiflavescens</name>
    <dbReference type="NCBI Taxonomy" id="1623582"/>
    <lineage>
        <taxon>Bacteria</taxon>
        <taxon>Bacillati</taxon>
        <taxon>Actinomycetota</taxon>
        <taxon>Actinomycetes</taxon>
        <taxon>Kitasatosporales</taxon>
        <taxon>Streptomycetaceae</taxon>
        <taxon>Streptomyces</taxon>
    </lineage>
</organism>
<sequence>MPAARLTATVRTPLDPATADAPEVLYRAGRRLVVQRADTELVALDQELGTATRFPAPWPRDFGTVTVSPDGDTAVYCGTHAVRCVDASGAIRWEVRHACWAGECLQMHEEFAEYADDEEHAAPDSGSAAFSSGGKLVWAHVRGPLAADDDNAAEDAEDEDGNELWLVLDAADGRVLARADTGTFASGSHHTPHPDPAQMGLSIGEGEEGSPALWGRWDGRALTVHKIDDETVLLDVSPSGRHLLATDVGQDALYLHAADDGAILRDLDAEGTVSGHQDGGRVYWDFEAAFTDEDTVVASTAGSDAGYGPARHWLVSTGDMTLRSRITYPHPVTGPARVAGNGTWYTVSDDRTSVSVWELTDAG</sequence>